<dbReference type="PROSITE" id="PS50294">
    <property type="entry name" value="WD_REPEATS_REGION"/>
    <property type="match status" value="1"/>
</dbReference>
<dbReference type="InterPro" id="IPR019775">
    <property type="entry name" value="WD40_repeat_CS"/>
</dbReference>
<organism evidence="7 8">
    <name type="scientific">Friedmanniomyces endolithicus</name>
    <dbReference type="NCBI Taxonomy" id="329885"/>
    <lineage>
        <taxon>Eukaryota</taxon>
        <taxon>Fungi</taxon>
        <taxon>Dikarya</taxon>
        <taxon>Ascomycota</taxon>
        <taxon>Pezizomycotina</taxon>
        <taxon>Dothideomycetes</taxon>
        <taxon>Dothideomycetidae</taxon>
        <taxon>Mycosphaerellales</taxon>
        <taxon>Teratosphaeriaceae</taxon>
        <taxon>Friedmanniomyces</taxon>
    </lineage>
</organism>
<dbReference type="SUPFAM" id="SSF50978">
    <property type="entry name" value="WD40 repeat-like"/>
    <property type="match status" value="1"/>
</dbReference>
<evidence type="ECO:0000256" key="3">
    <source>
        <dbReference type="PROSITE-ProRule" id="PRU00175"/>
    </source>
</evidence>
<dbReference type="PANTHER" id="PTHR46170">
    <property type="entry name" value="GATOR COMPLEX PROTEIN WDR59"/>
    <property type="match status" value="1"/>
</dbReference>
<dbReference type="GO" id="GO:0034198">
    <property type="term" value="P:cellular response to amino acid starvation"/>
    <property type="evidence" value="ECO:0007669"/>
    <property type="project" value="TreeGrafter"/>
</dbReference>
<evidence type="ECO:0000256" key="4">
    <source>
        <dbReference type="PROSITE-ProRule" id="PRU00221"/>
    </source>
</evidence>
<feature type="compositionally biased region" description="Polar residues" evidence="5">
    <location>
        <begin position="920"/>
        <end position="935"/>
    </location>
</feature>
<dbReference type="GO" id="GO:0005774">
    <property type="term" value="C:vacuolar membrane"/>
    <property type="evidence" value="ECO:0007669"/>
    <property type="project" value="TreeGrafter"/>
</dbReference>
<dbReference type="GO" id="GO:0035591">
    <property type="term" value="F:signaling adaptor activity"/>
    <property type="evidence" value="ECO:0007669"/>
    <property type="project" value="TreeGrafter"/>
</dbReference>
<dbReference type="InterPro" id="IPR049567">
    <property type="entry name" value="WDR59-like"/>
</dbReference>
<dbReference type="PANTHER" id="PTHR46170:SF1">
    <property type="entry name" value="GATOR COMPLEX PROTEIN WDR59"/>
    <property type="match status" value="1"/>
</dbReference>
<dbReference type="AlphaFoldDB" id="A0AAN6FXE9"/>
<evidence type="ECO:0000256" key="1">
    <source>
        <dbReference type="ARBA" id="ARBA00022574"/>
    </source>
</evidence>
<dbReference type="GO" id="GO:0008270">
    <property type="term" value="F:zinc ion binding"/>
    <property type="evidence" value="ECO:0007669"/>
    <property type="project" value="UniProtKB-KW"/>
</dbReference>
<dbReference type="InterPro" id="IPR015943">
    <property type="entry name" value="WD40/YVTN_repeat-like_dom_sf"/>
</dbReference>
<feature type="domain" description="RING-type" evidence="6">
    <location>
        <begin position="1123"/>
        <end position="1167"/>
    </location>
</feature>
<dbReference type="PROSITE" id="PS50082">
    <property type="entry name" value="WD_REPEATS_2"/>
    <property type="match status" value="1"/>
</dbReference>
<feature type="region of interest" description="Disordered" evidence="5">
    <location>
        <begin position="996"/>
        <end position="1026"/>
    </location>
</feature>
<feature type="compositionally biased region" description="Polar residues" evidence="5">
    <location>
        <begin position="996"/>
        <end position="1008"/>
    </location>
</feature>
<dbReference type="SMART" id="SM00320">
    <property type="entry name" value="WD40"/>
    <property type="match status" value="3"/>
</dbReference>
<dbReference type="GO" id="GO:0035859">
    <property type="term" value="C:Seh1-associated complex"/>
    <property type="evidence" value="ECO:0007669"/>
    <property type="project" value="TreeGrafter"/>
</dbReference>
<protein>
    <recommendedName>
        <fullName evidence="6">RING-type domain-containing protein</fullName>
    </recommendedName>
</protein>
<evidence type="ECO:0000256" key="2">
    <source>
        <dbReference type="ARBA" id="ARBA00022737"/>
    </source>
</evidence>
<keyword evidence="3" id="KW-0479">Metal-binding</keyword>
<evidence type="ECO:0000313" key="7">
    <source>
        <dbReference type="EMBL" id="KAK0326223.1"/>
    </source>
</evidence>
<feature type="region of interest" description="Disordered" evidence="5">
    <location>
        <begin position="834"/>
        <end position="935"/>
    </location>
</feature>
<name>A0AAN6FXE9_9PEZI</name>
<dbReference type="InterPro" id="IPR001841">
    <property type="entry name" value="Znf_RING"/>
</dbReference>
<dbReference type="EMBL" id="JASUXU010000005">
    <property type="protein sequence ID" value="KAK0326223.1"/>
    <property type="molecule type" value="Genomic_DNA"/>
</dbReference>
<gene>
    <name evidence="7" type="ORF">LTR82_002969</name>
</gene>
<sequence>MDVDNAVKNFGPEAAPSNYVTVNSQYAAFSGEDGISFCHLDHIGEYKRVGNPRGQHTGPIAAVALSPLTPNRIAFSNRDQIFIYDLETVLRVNGLSGNGRVVSTITWSSRRSSLLASGTIDGNVCVWDVANPTAPLSQLQFSKAICSRVSFSTLNDDLAIAHGGLVTVLSLAQSHNSSRRIDTGTAPVTHLTWHPTISGRLLSVSTNNIIRIWKVPEAAAVGAQSSFNEESDEERVFGEPDGLQMQIHPMAQVELDSLIASVDWIGEHGIYVAQPLRSELRVYSFGADWTMMHEVCRAMVKFNPQSAIARSVEGFTSLTALARGGWQSYPIPSTVLESVGGNTQSSLPPGAVPETPLELVVHAISVPVTTSSFEPVYKETQTPLSPSMLESTVTPDSTPRTPHMRPISVAQLRTEFGSSPKTSMQLQKGRRVIGSVSVAHRHASTIAADGRVSPASPASKALTSSLELPKTRENDEDDSSMPFLSPNIPARKPSPNTAPVLDDTIDLPTLQSSSFDSLPSTVAQDSDSDDETFHGGLRNSTTFMPGGVNVPLPKACGALFAPNGQLLTFFPPKPRLPGVSNDGTPPVERTEYSNQGHRIAQLFPTFGNLIEVRRVLGGSTDDEESLSGSDVDSVSESYELPDFAKHPSSFQSQTGWSNHTSPTKTAFGGQDLRKIVVSVHELDGLVPSRRAGAPLYRNLCERAETESGLCRHNADIAEDAGRGDSASIWRLMALLLEDKVPPSLAGAAGPDTDILLLAGHAGSLLQSQPVIDPFDLPAHAGQNGKLRWADSPLGAAFAVRECFQWAERRADVQLLALLSAVLIEAEDKMALRNTNPPSSILSPTPNHVSPSAQSKGLRTRPIPLLRNESDPSDLVSTSPTKLRRSPEAFSRAPSQSLKTHINSASSTPPLSLPLFRESSRLSGSASPENHRSSFSAAARQYAQSFSEKFASYGTSPPLKISTSPNLNELSTGLSPAAGGSWSKSVSFASAASTTRESQLSRSYTSQQDLDGYDSDKTIEDSSLPHTPKFGTGPVVLLLPNSDMFTDDIAGGSATLPILPLDLAAQAVSWRAYYAEQLRCWGLHIQAAELEKAAGATTTSDVSSKPYIPAVSFAPVPRQRKPSCTICFTLIARLAQICPACLHTTHPRCLAEYMATLDEKDEEAFECPTGCGCACDQLPYEYQELAVDQQGDLEAQKKIIRKKISYTDPRRWRARMEGESW</sequence>
<feature type="compositionally biased region" description="Polar residues" evidence="5">
    <location>
        <begin position="384"/>
        <end position="400"/>
    </location>
</feature>
<feature type="region of interest" description="Disordered" evidence="5">
    <location>
        <begin position="384"/>
        <end position="404"/>
    </location>
</feature>
<reference evidence="7" key="1">
    <citation type="submission" date="2021-12" db="EMBL/GenBank/DDBJ databases">
        <title>Black yeast isolated from Biological Soil Crust.</title>
        <authorList>
            <person name="Kurbessoian T."/>
        </authorList>
    </citation>
    <scope>NUCLEOTIDE SEQUENCE</scope>
    <source>
        <strain evidence="7">CCFEE 5208</strain>
    </source>
</reference>
<feature type="compositionally biased region" description="Polar residues" evidence="5">
    <location>
        <begin position="834"/>
        <end position="856"/>
    </location>
</feature>
<dbReference type="InterPro" id="IPR036322">
    <property type="entry name" value="WD40_repeat_dom_sf"/>
</dbReference>
<keyword evidence="2" id="KW-0677">Repeat</keyword>
<dbReference type="Proteomes" id="UP001168146">
    <property type="component" value="Unassembled WGS sequence"/>
</dbReference>
<keyword evidence="3" id="KW-0863">Zinc-finger</keyword>
<dbReference type="Pfam" id="PF17120">
    <property type="entry name" value="zf-RING_16"/>
    <property type="match status" value="1"/>
</dbReference>
<feature type="region of interest" description="Disordered" evidence="5">
    <location>
        <begin position="447"/>
        <end position="498"/>
    </location>
</feature>
<feature type="repeat" description="WD" evidence="4">
    <location>
        <begin position="95"/>
        <end position="137"/>
    </location>
</feature>
<dbReference type="InterPro" id="IPR049566">
    <property type="entry name" value="WDR59_RTC1-like_RING_Znf"/>
</dbReference>
<accession>A0AAN6FXE9</accession>
<feature type="compositionally biased region" description="Low complexity" evidence="5">
    <location>
        <begin position="905"/>
        <end position="914"/>
    </location>
</feature>
<keyword evidence="1 4" id="KW-0853">WD repeat</keyword>
<evidence type="ECO:0000259" key="6">
    <source>
        <dbReference type="PROSITE" id="PS50089"/>
    </source>
</evidence>
<comment type="caution">
    <text evidence="7">The sequence shown here is derived from an EMBL/GenBank/DDBJ whole genome shotgun (WGS) entry which is preliminary data.</text>
</comment>
<evidence type="ECO:0000313" key="8">
    <source>
        <dbReference type="Proteomes" id="UP001168146"/>
    </source>
</evidence>
<dbReference type="InterPro" id="IPR001680">
    <property type="entry name" value="WD40_rpt"/>
</dbReference>
<dbReference type="Gene3D" id="2.130.10.10">
    <property type="entry name" value="YVTN repeat-like/Quinoprotein amine dehydrogenase"/>
    <property type="match status" value="1"/>
</dbReference>
<evidence type="ECO:0000256" key="5">
    <source>
        <dbReference type="SAM" id="MobiDB-lite"/>
    </source>
</evidence>
<dbReference type="PROSITE" id="PS50089">
    <property type="entry name" value="ZF_RING_2"/>
    <property type="match status" value="1"/>
</dbReference>
<feature type="compositionally biased region" description="Polar residues" evidence="5">
    <location>
        <begin position="892"/>
        <end position="904"/>
    </location>
</feature>
<proteinExistence type="predicted"/>
<feature type="region of interest" description="Disordered" evidence="5">
    <location>
        <begin position="510"/>
        <end position="531"/>
    </location>
</feature>
<dbReference type="PROSITE" id="PS00678">
    <property type="entry name" value="WD_REPEATS_1"/>
    <property type="match status" value="1"/>
</dbReference>
<feature type="compositionally biased region" description="Polar residues" evidence="5">
    <location>
        <begin position="510"/>
        <end position="525"/>
    </location>
</feature>
<keyword evidence="3" id="KW-0862">Zinc</keyword>
<dbReference type="GO" id="GO:1904263">
    <property type="term" value="P:positive regulation of TORC1 signaling"/>
    <property type="evidence" value="ECO:0007669"/>
    <property type="project" value="TreeGrafter"/>
</dbReference>